<dbReference type="Proteomes" id="UP000635983">
    <property type="component" value="Unassembled WGS sequence"/>
</dbReference>
<dbReference type="InterPro" id="IPR014710">
    <property type="entry name" value="RmlC-like_jellyroll"/>
</dbReference>
<evidence type="ECO:0000313" key="3">
    <source>
        <dbReference type="EMBL" id="GGK06375.1"/>
    </source>
</evidence>
<dbReference type="AlphaFoldDB" id="A0A917Q1R2"/>
<dbReference type="RefSeq" id="WP_188985122.1">
    <property type="nucleotide sequence ID" value="NZ_BMPO01000009.1"/>
</dbReference>
<keyword evidence="1" id="KW-0732">Signal</keyword>
<dbReference type="Pfam" id="PF07883">
    <property type="entry name" value="Cupin_2"/>
    <property type="match status" value="1"/>
</dbReference>
<feature type="domain" description="Cupin type-2" evidence="2">
    <location>
        <begin position="54"/>
        <end position="117"/>
    </location>
</feature>
<feature type="signal peptide" evidence="1">
    <location>
        <begin position="1"/>
        <end position="27"/>
    </location>
</feature>
<evidence type="ECO:0000259" key="2">
    <source>
        <dbReference type="Pfam" id="PF07883"/>
    </source>
</evidence>
<keyword evidence="4" id="KW-1185">Reference proteome</keyword>
<accession>A0A917Q1R2</accession>
<feature type="chain" id="PRO_5037609886" evidence="1">
    <location>
        <begin position="28"/>
        <end position="135"/>
    </location>
</feature>
<dbReference type="EMBL" id="BMPO01000009">
    <property type="protein sequence ID" value="GGK06375.1"/>
    <property type="molecule type" value="Genomic_DNA"/>
</dbReference>
<protein>
    <submittedName>
        <fullName evidence="3">Cupin</fullName>
    </submittedName>
</protein>
<name>A0A917Q1R2_9PSED</name>
<evidence type="ECO:0000256" key="1">
    <source>
        <dbReference type="SAM" id="SignalP"/>
    </source>
</evidence>
<dbReference type="InterPro" id="IPR011051">
    <property type="entry name" value="RmlC_Cupin_sf"/>
</dbReference>
<dbReference type="InterPro" id="IPR013096">
    <property type="entry name" value="Cupin_2"/>
</dbReference>
<evidence type="ECO:0000313" key="4">
    <source>
        <dbReference type="Proteomes" id="UP000635983"/>
    </source>
</evidence>
<dbReference type="PANTHER" id="PTHR38599:SF1">
    <property type="entry name" value="CUPIN DOMAIN PROTEIN (AFU_ORTHOLOGUE AFUA_3G13620)"/>
    <property type="match status" value="1"/>
</dbReference>
<organism evidence="3 4">
    <name type="scientific">Pseudomonas matsuisoli</name>
    <dbReference type="NCBI Taxonomy" id="1515666"/>
    <lineage>
        <taxon>Bacteria</taxon>
        <taxon>Pseudomonadati</taxon>
        <taxon>Pseudomonadota</taxon>
        <taxon>Gammaproteobacteria</taxon>
        <taxon>Pseudomonadales</taxon>
        <taxon>Pseudomonadaceae</taxon>
        <taxon>Pseudomonas</taxon>
    </lineage>
</organism>
<comment type="caution">
    <text evidence="3">The sequence shown here is derived from an EMBL/GenBank/DDBJ whole genome shotgun (WGS) entry which is preliminary data.</text>
</comment>
<dbReference type="Gene3D" id="2.60.120.10">
    <property type="entry name" value="Jelly Rolls"/>
    <property type="match status" value="1"/>
</dbReference>
<sequence>MALAINRAALGGALTLLALFASTPAIADKPTAVARTLLAKMDYPEGYTTSVLRIEIPANVQIPVHQHPGIESVYVLEGGGTSLIEGQPDEEVKPGMTTIVPPKTPHGFKNGPHKTVVVSTFVVEKGKPVMEVLKK</sequence>
<dbReference type="PANTHER" id="PTHR38599">
    <property type="entry name" value="CUPIN DOMAIN PROTEIN (AFU_ORTHOLOGUE AFUA_3G13620)"/>
    <property type="match status" value="1"/>
</dbReference>
<gene>
    <name evidence="3" type="ORF">GCM10009304_35600</name>
</gene>
<reference evidence="3" key="2">
    <citation type="submission" date="2020-09" db="EMBL/GenBank/DDBJ databases">
        <authorList>
            <person name="Sun Q."/>
            <person name="Ohkuma M."/>
        </authorList>
    </citation>
    <scope>NUCLEOTIDE SEQUENCE</scope>
    <source>
        <strain evidence="3">JCM 30078</strain>
    </source>
</reference>
<reference evidence="3" key="1">
    <citation type="journal article" date="2014" name="Int. J. Syst. Evol. Microbiol.">
        <title>Complete genome sequence of Corynebacterium casei LMG S-19264T (=DSM 44701T), isolated from a smear-ripened cheese.</title>
        <authorList>
            <consortium name="US DOE Joint Genome Institute (JGI-PGF)"/>
            <person name="Walter F."/>
            <person name="Albersmeier A."/>
            <person name="Kalinowski J."/>
            <person name="Ruckert C."/>
        </authorList>
    </citation>
    <scope>NUCLEOTIDE SEQUENCE</scope>
    <source>
        <strain evidence="3">JCM 30078</strain>
    </source>
</reference>
<proteinExistence type="predicted"/>
<dbReference type="SUPFAM" id="SSF51182">
    <property type="entry name" value="RmlC-like cupins"/>
    <property type="match status" value="1"/>
</dbReference>